<dbReference type="Gene3D" id="3.40.50.300">
    <property type="entry name" value="P-loop containing nucleotide triphosphate hydrolases"/>
    <property type="match status" value="1"/>
</dbReference>
<sequence length="963" mass="110141">MKKSIKINFTDFSKAVGKGGIDVLFGKWDSLAGNAVDVLSALGLAANAKEIAWLLIYRSLLQAMKNLIDEKTELDPNHINIKALHQEINQALATSSLTLNHNFFKHPDKDPIIAAIKPTFVSWLKQCQVSEADAIAISDRLPIYFAAALHHEWGNQAKDYAVLKERLDTPFTQANQRIQAWFKYETWLQKQVEEPMFLEAFSLKRVYVPLRAYYKRKVEGQNPEELDPRLASRDKFERVVIELDKELKTWLNQAKKDDAIRLISGSPGSGKSSFAKMFAANLAETDKIPVLLIPLHHFNPADDLIDAVGKFVHTDGILHNPLAADCRESRLLIIFDGLDELAMQGKIAEKIAQDFVREVQRTVDRLNQRELCLQVLIAGRELAMQANETDFRKEGQILHVLPYFIPENKRKNYVDENQLLEQDQRQNWWQNYGTVSGYGYTGLPNELDQGNLTEITAQPLLNYLVALSLRRGKLTFSKDTNLNAIYNDLLKAIYERGWAGHQHRAIQGIEERDFIRILEEIALAAWHGNGRTTTVRDIENHCDNSNLKNLLKRFQEGFQDDAKASITRLMTAFYFRQSGHNDSGDKTFEFTHKSFGEYLTARRIVQEVRYIHCKLEARDDDPYEDWDERRALHRWALVCGSTAMDEYLFQFVLDEMRLHYQKKPEDVAKWQDTLCDLISFMLKHGMPMERLEPRPNFQEENRQARNAEEALLAVLNSCARLTEKLSEIKWHSEDAFGNWISRLHGQRIDKDVFCLSCLSFLDLRGCVLVFKDFYWANFEGANFEGANLEEANLKRANLFEANLFEANLFEANFEGANLERANLKRANLEGANLEEANLKGANLEEANLEEANFEGANLKRATLFEANLEWANLKRANLFEANLFDANFEGANLEGAHLKGANLKRANLKRANLKRANLFEANFEGANFEGATLEWANLFEANLKGTILEGKVPISSPETEQTL</sequence>
<dbReference type="InterPro" id="IPR054568">
    <property type="entry name" value="NNH3"/>
</dbReference>
<reference evidence="2 3" key="1">
    <citation type="submission" date="2008-07" db="EMBL/GenBank/DDBJ databases">
        <authorList>
            <person name="Tandeau de Marsac N."/>
            <person name="Ferriera S."/>
            <person name="Johnson J."/>
            <person name="Kravitz S."/>
            <person name="Beeson K."/>
            <person name="Sutton G."/>
            <person name="Rogers Y.-H."/>
            <person name="Friedman R."/>
            <person name="Frazier M."/>
            <person name="Venter J.C."/>
        </authorList>
    </citation>
    <scope>NUCLEOTIDE SEQUENCE [LARGE SCALE GENOMIC DNA]</scope>
    <source>
        <strain evidence="2 3">PCC 7420</strain>
    </source>
</reference>
<dbReference type="EMBL" id="DS989855">
    <property type="protein sequence ID" value="EDX73897.1"/>
    <property type="molecule type" value="Genomic_DNA"/>
</dbReference>
<feature type="domain" description="NACHT N-terminal Helical" evidence="1">
    <location>
        <begin position="4"/>
        <end position="203"/>
    </location>
</feature>
<dbReference type="SUPFAM" id="SSF52540">
    <property type="entry name" value="P-loop containing nucleoside triphosphate hydrolases"/>
    <property type="match status" value="1"/>
</dbReference>
<accession>B4VVM7</accession>
<dbReference type="STRING" id="118168.MC7420_5777"/>
<protein>
    <submittedName>
        <fullName evidence="2">Pentapeptide repeat protein</fullName>
    </submittedName>
</protein>
<dbReference type="HOGENOM" id="CLU_307519_0_0_3"/>
<name>B4VVM7_9CYAN</name>
<dbReference type="eggNOG" id="COG5635">
    <property type="taxonomic scope" value="Bacteria"/>
</dbReference>
<dbReference type="Proteomes" id="UP000003835">
    <property type="component" value="Unassembled WGS sequence"/>
</dbReference>
<evidence type="ECO:0000313" key="2">
    <source>
        <dbReference type="EMBL" id="EDX73897.1"/>
    </source>
</evidence>
<evidence type="ECO:0000259" key="1">
    <source>
        <dbReference type="Pfam" id="PF22735"/>
    </source>
</evidence>
<evidence type="ECO:0000313" key="3">
    <source>
        <dbReference type="Proteomes" id="UP000003835"/>
    </source>
</evidence>
<gene>
    <name evidence="2" type="ORF">MC7420_5777</name>
</gene>
<organism evidence="2 3">
    <name type="scientific">Coleofasciculus chthonoplastes PCC 7420</name>
    <dbReference type="NCBI Taxonomy" id="118168"/>
    <lineage>
        <taxon>Bacteria</taxon>
        <taxon>Bacillati</taxon>
        <taxon>Cyanobacteriota</taxon>
        <taxon>Cyanophyceae</taxon>
        <taxon>Coleofasciculales</taxon>
        <taxon>Coleofasciculaceae</taxon>
        <taxon>Coleofasciculus</taxon>
    </lineage>
</organism>
<dbReference type="PANTHER" id="PTHR14136">
    <property type="entry name" value="BTB_POZ DOMAIN-CONTAINING PROTEIN KCTD9"/>
    <property type="match status" value="1"/>
</dbReference>
<dbReference type="InterPro" id="IPR027417">
    <property type="entry name" value="P-loop_NTPase"/>
</dbReference>
<dbReference type="InterPro" id="IPR001646">
    <property type="entry name" value="5peptide_repeat"/>
</dbReference>
<dbReference type="SUPFAM" id="SSF141571">
    <property type="entry name" value="Pentapeptide repeat-like"/>
    <property type="match status" value="1"/>
</dbReference>
<dbReference type="InterPro" id="IPR051082">
    <property type="entry name" value="Pentapeptide-BTB/POZ_domain"/>
</dbReference>
<dbReference type="AlphaFoldDB" id="B4VVM7"/>
<dbReference type="eggNOG" id="COG1357">
    <property type="taxonomic scope" value="Bacteria"/>
</dbReference>
<keyword evidence="3" id="KW-1185">Reference proteome</keyword>
<dbReference type="Gene3D" id="2.160.20.80">
    <property type="entry name" value="E3 ubiquitin-protein ligase SopA"/>
    <property type="match status" value="2"/>
</dbReference>
<dbReference type="Pfam" id="PF22735">
    <property type="entry name" value="NNH3"/>
    <property type="match status" value="1"/>
</dbReference>
<proteinExistence type="predicted"/>
<dbReference type="Pfam" id="PF00805">
    <property type="entry name" value="Pentapeptide"/>
    <property type="match status" value="4"/>
</dbReference>
<dbReference type="PANTHER" id="PTHR14136:SF17">
    <property type="entry name" value="BTB_POZ DOMAIN-CONTAINING PROTEIN KCTD9"/>
    <property type="match status" value="1"/>
</dbReference>